<accession>A0A9Q4GS89</accession>
<name>A0A9Q4GS89_MORMO</name>
<dbReference type="PANTHER" id="PTHR35566">
    <property type="entry name" value="BLR3599 PROTEIN"/>
    <property type="match status" value="1"/>
</dbReference>
<organism evidence="1 2">
    <name type="scientific">Morganella morganii</name>
    <name type="common">Proteus morganii</name>
    <dbReference type="NCBI Taxonomy" id="582"/>
    <lineage>
        <taxon>Bacteria</taxon>
        <taxon>Pseudomonadati</taxon>
        <taxon>Pseudomonadota</taxon>
        <taxon>Gammaproteobacteria</taxon>
        <taxon>Enterobacterales</taxon>
        <taxon>Morganellaceae</taxon>
        <taxon>Morganella</taxon>
    </lineage>
</organism>
<dbReference type="Pfam" id="PF05936">
    <property type="entry name" value="T6SS_VasE"/>
    <property type="match status" value="1"/>
</dbReference>
<gene>
    <name evidence="1" type="primary">tssK</name>
    <name evidence="1" type="ORF">N0392_02670</name>
</gene>
<reference evidence="1" key="1">
    <citation type="submission" date="2022-08" db="EMBL/GenBank/DDBJ databases">
        <authorList>
            <person name="Dale J.L."/>
        </authorList>
    </citation>
    <scope>NUCLEOTIDE SEQUENCE</scope>
    <source>
        <strain evidence="1">2022EL-00758</strain>
    </source>
</reference>
<dbReference type="NCBIfam" id="TIGR03353">
    <property type="entry name" value="VI_chp_4"/>
    <property type="match status" value="1"/>
</dbReference>
<sequence length="422" mass="46922">MMINETAGIWWQEGLFLQPEHFIQESRLHSHCLRDVTQQLSGGLAGFSRLVTDESLTGAGKLTLLQAHGVMPDGTPFITDTPLSVSLDGLAGDMTFLLTLPLSSAPDRFTAKPLSVSENREPQMREPVMTSAAHLNLQLKCASQCREDETGLTVARLQCREDAGHPLPEAEFCAPYLFVQDNPWLSRRAEDIRLLLAQRLQRLYNAPAGETACLHLQPLLTQLQSLAAGDRITCRDFYRFCLHLQSVLYALTAAPVPEPQPWRNDDHAGLFTPCIQSLKHLLTPQTRQHIQPLNWDTRLLTTRRLLRLALPESAFAEQSRLIVEYADDSGRPPDAGRTARLLKLAGNRQIAACVNNGLTGIPLLHLNSVPEGITTHPGAIYFEPDIRSPLWAQMAQDDPVLALHIDGQLPHARLNAILITRR</sequence>
<dbReference type="AlphaFoldDB" id="A0A9Q4GS89"/>
<dbReference type="Proteomes" id="UP001076655">
    <property type="component" value="Unassembled WGS sequence"/>
</dbReference>
<protein>
    <submittedName>
        <fullName evidence="1">Type VI secretion system baseplate subunit TssK</fullName>
    </submittedName>
</protein>
<comment type="caution">
    <text evidence="1">The sequence shown here is derived from an EMBL/GenBank/DDBJ whole genome shotgun (WGS) entry which is preliminary data.</text>
</comment>
<dbReference type="PANTHER" id="PTHR35566:SF1">
    <property type="entry name" value="TYPE VI SECRETION SYSTEM BASEPLATE COMPONENT TSSK1"/>
    <property type="match status" value="1"/>
</dbReference>
<dbReference type="EMBL" id="JAPNMI010000001">
    <property type="protein sequence ID" value="MCY0788595.1"/>
    <property type="molecule type" value="Genomic_DNA"/>
</dbReference>
<dbReference type="InterPro" id="IPR010263">
    <property type="entry name" value="T6SS_TssK"/>
</dbReference>
<evidence type="ECO:0000313" key="2">
    <source>
        <dbReference type="Proteomes" id="UP001076655"/>
    </source>
</evidence>
<proteinExistence type="predicted"/>
<dbReference type="RefSeq" id="WP_267785228.1">
    <property type="nucleotide sequence ID" value="NZ_JAPNMI010000001.1"/>
</dbReference>
<evidence type="ECO:0000313" key="1">
    <source>
        <dbReference type="EMBL" id="MCY0788595.1"/>
    </source>
</evidence>